<feature type="binding site" evidence="10">
    <location>
        <position position="232"/>
    </location>
    <ligand>
        <name>Mn(2+)</name>
        <dbReference type="ChEBI" id="CHEBI:29035"/>
        <label>2</label>
    </ligand>
</feature>
<evidence type="ECO:0000256" key="2">
    <source>
        <dbReference type="ARBA" id="ARBA00012168"/>
    </source>
</evidence>
<name>A0A517DYB7_9FIRM</name>
<reference evidence="14 15" key="1">
    <citation type="submission" date="2019-02" db="EMBL/GenBank/DDBJ databases">
        <title>Closed genome of Sporomusa termitida DSM 4440.</title>
        <authorList>
            <person name="Poehlein A."/>
            <person name="Daniel R."/>
        </authorList>
    </citation>
    <scope>NUCLEOTIDE SEQUENCE [LARGE SCALE GENOMIC DNA]</scope>
    <source>
        <strain evidence="14 15">DSM 4440</strain>
    </source>
</reference>
<dbReference type="EMBL" id="CP036259">
    <property type="protein sequence ID" value="QDR82351.1"/>
    <property type="molecule type" value="Genomic_DNA"/>
</dbReference>
<dbReference type="InterPro" id="IPR020855">
    <property type="entry name" value="Ureohydrolase_Mn_BS"/>
</dbReference>
<dbReference type="PANTHER" id="PTHR43782">
    <property type="entry name" value="ARGINASE"/>
    <property type="match status" value="1"/>
</dbReference>
<comment type="pathway">
    <text evidence="1">Nitrogen metabolism; urea cycle; L-ornithine and urea from L-arginine: step 1/1.</text>
</comment>
<dbReference type="NCBIfam" id="TIGR01229">
    <property type="entry name" value="rocF_arginase"/>
    <property type="match status" value="1"/>
</dbReference>
<feature type="binding site" evidence="10">
    <location>
        <position position="230"/>
    </location>
    <ligand>
        <name>Mn(2+)</name>
        <dbReference type="ChEBI" id="CHEBI:29035"/>
        <label>1</label>
    </ligand>
</feature>
<dbReference type="UniPathway" id="UPA00158">
    <property type="reaction ID" value="UER00270"/>
</dbReference>
<evidence type="ECO:0000313" key="14">
    <source>
        <dbReference type="EMBL" id="QDR82351.1"/>
    </source>
</evidence>
<dbReference type="InterPro" id="IPR023696">
    <property type="entry name" value="Ureohydrolase_dom_sf"/>
</dbReference>
<dbReference type="RefSeq" id="WP_211367322.1">
    <property type="nucleotide sequence ID" value="NZ_CP036259.1"/>
</dbReference>
<evidence type="ECO:0000256" key="5">
    <source>
        <dbReference type="ARBA" id="ARBA00022723"/>
    </source>
</evidence>
<gene>
    <name evidence="14" type="primary">rocF</name>
    <name evidence="14" type="ORF">SPTER_37760</name>
</gene>
<keyword evidence="7 10" id="KW-0464">Manganese</keyword>
<dbReference type="PRINTS" id="PR00116">
    <property type="entry name" value="ARGINASE"/>
</dbReference>
<dbReference type="Proteomes" id="UP000320776">
    <property type="component" value="Chromosome"/>
</dbReference>
<dbReference type="Gene3D" id="3.40.800.10">
    <property type="entry name" value="Ureohydrolase domain"/>
    <property type="match status" value="1"/>
</dbReference>
<dbReference type="PANTHER" id="PTHR43782:SF3">
    <property type="entry name" value="ARGINASE"/>
    <property type="match status" value="1"/>
</dbReference>
<dbReference type="KEGG" id="sted:SPTER_37760"/>
<dbReference type="GO" id="GO:0004053">
    <property type="term" value="F:arginase activity"/>
    <property type="evidence" value="ECO:0007669"/>
    <property type="project" value="UniProtKB-UniRule"/>
</dbReference>
<evidence type="ECO:0000256" key="9">
    <source>
        <dbReference type="NCBIfam" id="TIGR01229"/>
    </source>
</evidence>
<evidence type="ECO:0000256" key="1">
    <source>
        <dbReference type="ARBA" id="ARBA00005098"/>
    </source>
</evidence>
<protein>
    <recommendedName>
        <fullName evidence="3 9">Arginase</fullName>
        <ecNumber evidence="2 9">3.5.3.1</ecNumber>
    </recommendedName>
</protein>
<evidence type="ECO:0000256" key="8">
    <source>
        <dbReference type="ARBA" id="ARBA00047391"/>
    </source>
</evidence>
<dbReference type="PIRSF" id="PIRSF036979">
    <property type="entry name" value="Arginase"/>
    <property type="match status" value="1"/>
</dbReference>
<keyword evidence="5 10" id="KW-0479">Metal-binding</keyword>
<dbReference type="PROSITE" id="PS01053">
    <property type="entry name" value="ARGINASE_1"/>
    <property type="match status" value="1"/>
</dbReference>
<evidence type="ECO:0000256" key="4">
    <source>
        <dbReference type="ARBA" id="ARBA00022503"/>
    </source>
</evidence>
<comment type="catalytic activity">
    <reaction evidence="8 13">
        <text>L-arginine + H2O = urea + L-ornithine</text>
        <dbReference type="Rhea" id="RHEA:20569"/>
        <dbReference type="ChEBI" id="CHEBI:15377"/>
        <dbReference type="ChEBI" id="CHEBI:16199"/>
        <dbReference type="ChEBI" id="CHEBI:32682"/>
        <dbReference type="ChEBI" id="CHEBI:46911"/>
        <dbReference type="EC" id="3.5.3.1"/>
    </reaction>
</comment>
<dbReference type="SUPFAM" id="SSF52768">
    <property type="entry name" value="Arginase/deacetylase"/>
    <property type="match status" value="1"/>
</dbReference>
<keyword evidence="4 13" id="KW-0056">Arginine metabolism</keyword>
<comment type="cofactor">
    <cofactor evidence="10 13">
        <name>Mn(2+)</name>
        <dbReference type="ChEBI" id="CHEBI:29035"/>
    </cofactor>
    <text evidence="10 13">Binds 2 manganese ions per subunit.</text>
</comment>
<evidence type="ECO:0000256" key="7">
    <source>
        <dbReference type="ARBA" id="ARBA00023211"/>
    </source>
</evidence>
<dbReference type="GO" id="GO:0005737">
    <property type="term" value="C:cytoplasm"/>
    <property type="evidence" value="ECO:0007669"/>
    <property type="project" value="TreeGrafter"/>
</dbReference>
<comment type="similarity">
    <text evidence="11 12">Belongs to the arginase family.</text>
</comment>
<dbReference type="GO" id="GO:0000050">
    <property type="term" value="P:urea cycle"/>
    <property type="evidence" value="ECO:0007669"/>
    <property type="project" value="UniProtKB-UniPathway"/>
</dbReference>
<dbReference type="PROSITE" id="PS51409">
    <property type="entry name" value="ARGINASE_2"/>
    <property type="match status" value="1"/>
</dbReference>
<evidence type="ECO:0000256" key="13">
    <source>
        <dbReference type="RuleBase" id="RU361159"/>
    </source>
</evidence>
<dbReference type="InterPro" id="IPR006035">
    <property type="entry name" value="Ureohydrolase"/>
</dbReference>
<evidence type="ECO:0000256" key="11">
    <source>
        <dbReference type="PROSITE-ProRule" id="PRU00742"/>
    </source>
</evidence>
<feature type="binding site" evidence="10">
    <location>
        <position position="128"/>
    </location>
    <ligand>
        <name>Mn(2+)</name>
        <dbReference type="ChEBI" id="CHEBI:29035"/>
        <label>1</label>
    </ligand>
</feature>
<dbReference type="FunFam" id="3.40.800.10:FF:000005">
    <property type="entry name" value="Arginase"/>
    <property type="match status" value="1"/>
</dbReference>
<dbReference type="CDD" id="cd09989">
    <property type="entry name" value="Arginase"/>
    <property type="match status" value="1"/>
</dbReference>
<evidence type="ECO:0000256" key="6">
    <source>
        <dbReference type="ARBA" id="ARBA00022801"/>
    </source>
</evidence>
<evidence type="ECO:0000256" key="3">
    <source>
        <dbReference type="ARBA" id="ARBA00018123"/>
    </source>
</evidence>
<dbReference type="InterPro" id="IPR014033">
    <property type="entry name" value="Arginase"/>
</dbReference>
<keyword evidence="6 12" id="KW-0378">Hydrolase</keyword>
<dbReference type="GO" id="GO:0030145">
    <property type="term" value="F:manganese ion binding"/>
    <property type="evidence" value="ECO:0007669"/>
    <property type="project" value="TreeGrafter"/>
</dbReference>
<feature type="binding site" evidence="10">
    <location>
        <position position="126"/>
    </location>
    <ligand>
        <name>Mn(2+)</name>
        <dbReference type="ChEBI" id="CHEBI:29035"/>
        <label>2</label>
    </ligand>
</feature>
<feature type="binding site" evidence="10">
    <location>
        <position position="130"/>
    </location>
    <ligand>
        <name>Mn(2+)</name>
        <dbReference type="ChEBI" id="CHEBI:29035"/>
        <label>1</label>
    </ligand>
</feature>
<dbReference type="EC" id="3.5.3.1" evidence="2 9"/>
<feature type="binding site" evidence="10">
    <location>
        <position position="103"/>
    </location>
    <ligand>
        <name>Mn(2+)</name>
        <dbReference type="ChEBI" id="CHEBI:29035"/>
        <label>1</label>
    </ligand>
</feature>
<evidence type="ECO:0000256" key="12">
    <source>
        <dbReference type="RuleBase" id="RU003684"/>
    </source>
</evidence>
<evidence type="ECO:0000313" key="15">
    <source>
        <dbReference type="Proteomes" id="UP000320776"/>
    </source>
</evidence>
<keyword evidence="15" id="KW-1185">Reference proteome</keyword>
<proteinExistence type="inferred from homology"/>
<dbReference type="GO" id="GO:0006525">
    <property type="term" value="P:arginine metabolic process"/>
    <property type="evidence" value="ECO:0007669"/>
    <property type="project" value="UniProtKB-KW"/>
</dbReference>
<accession>A0A517DYB7</accession>
<dbReference type="AlphaFoldDB" id="A0A517DYB7"/>
<organism evidence="14 15">
    <name type="scientific">Sporomusa termitida</name>
    <dbReference type="NCBI Taxonomy" id="2377"/>
    <lineage>
        <taxon>Bacteria</taxon>
        <taxon>Bacillati</taxon>
        <taxon>Bacillota</taxon>
        <taxon>Negativicutes</taxon>
        <taxon>Selenomonadales</taxon>
        <taxon>Sporomusaceae</taxon>
        <taxon>Sporomusa</taxon>
    </lineage>
</organism>
<evidence type="ECO:0000256" key="10">
    <source>
        <dbReference type="PIRSR" id="PIRSR036979-1"/>
    </source>
</evidence>
<dbReference type="Pfam" id="PF00491">
    <property type="entry name" value="Arginase"/>
    <property type="match status" value="1"/>
</dbReference>
<sequence>MKPTINNLISIIGVPLDLGADRRGVDMGPSAIRYARVREKLEELGYEVDDKGDIVPHRPDSCQLDGTKLKYLDEIERVNTELCRQVAAEMGKGRFPLVLGGDHSIAIGTLSGVLQHKKKPGVLWFDAHGDINTAETSPSGNIHGMPVAVSFGRGHDRLTGVGGREAKLDPQRFVMIGVRDLDRGEKMLLKELGVTVYTMHEIDMLGMAKVMEAAIRIVSTDTDGVHVSFDMDVMDPLHAPGVGTPVFGGLTYRESHLAMELIAAADIVTSAEFVEVNTVLDHRNQTAKVAVALMGSLLGERVL</sequence>